<dbReference type="GO" id="GO:0005119">
    <property type="term" value="F:smoothened binding"/>
    <property type="evidence" value="ECO:0007669"/>
    <property type="project" value="TreeGrafter"/>
</dbReference>
<name>A0A850XN61_PIACA</name>
<accession>A0A850XN61</accession>
<evidence type="ECO:0000313" key="2">
    <source>
        <dbReference type="Proteomes" id="UP000653271"/>
    </source>
</evidence>
<feature type="non-terminal residue" evidence="1">
    <location>
        <position position="1"/>
    </location>
</feature>
<dbReference type="GO" id="GO:0005813">
    <property type="term" value="C:centrosome"/>
    <property type="evidence" value="ECO:0007669"/>
    <property type="project" value="TreeGrafter"/>
</dbReference>
<reference evidence="1" key="1">
    <citation type="submission" date="2019-09" db="EMBL/GenBank/DDBJ databases">
        <title>Bird 10,000 Genomes (B10K) Project - Family phase.</title>
        <authorList>
            <person name="Zhang G."/>
        </authorList>
    </citation>
    <scope>NUCLEOTIDE SEQUENCE</scope>
    <source>
        <strain evidence="1">B10K-DU-008-47</strain>
        <tissue evidence="1">Mixed tissue sample</tissue>
    </source>
</reference>
<gene>
    <name evidence="1" type="primary">Bbs1</name>
    <name evidence="1" type="ORF">PIACAY_R14914</name>
</gene>
<dbReference type="GO" id="GO:0061512">
    <property type="term" value="P:protein localization to cilium"/>
    <property type="evidence" value="ECO:0007669"/>
    <property type="project" value="TreeGrafter"/>
</dbReference>
<dbReference type="GO" id="GO:0005930">
    <property type="term" value="C:axoneme"/>
    <property type="evidence" value="ECO:0007669"/>
    <property type="project" value="TreeGrafter"/>
</dbReference>
<keyword evidence="2" id="KW-1185">Reference proteome</keyword>
<proteinExistence type="predicted"/>
<dbReference type="Proteomes" id="UP000653271">
    <property type="component" value="Unassembled WGS sequence"/>
</dbReference>
<organism evidence="1 2">
    <name type="scientific">Piaya cayana</name>
    <name type="common">Common squirrel cuckoo</name>
    <dbReference type="NCBI Taxonomy" id="33601"/>
    <lineage>
        <taxon>Eukaryota</taxon>
        <taxon>Metazoa</taxon>
        <taxon>Chordata</taxon>
        <taxon>Craniata</taxon>
        <taxon>Vertebrata</taxon>
        <taxon>Euteleostomi</taxon>
        <taxon>Archelosauria</taxon>
        <taxon>Archosauria</taxon>
        <taxon>Dinosauria</taxon>
        <taxon>Saurischia</taxon>
        <taxon>Theropoda</taxon>
        <taxon>Coelurosauria</taxon>
        <taxon>Aves</taxon>
        <taxon>Neognathae</taxon>
        <taxon>Neoaves</taxon>
        <taxon>Otidimorphae</taxon>
        <taxon>Cuculiformes</taxon>
        <taxon>Coccyzidae</taxon>
        <taxon>Piaya</taxon>
    </lineage>
</organism>
<dbReference type="GO" id="GO:0005113">
    <property type="term" value="F:patched binding"/>
    <property type="evidence" value="ECO:0007669"/>
    <property type="project" value="TreeGrafter"/>
</dbReference>
<dbReference type="PANTHER" id="PTHR20870">
    <property type="entry name" value="BARDET-BIEDL SYNDROME 1 PROTEIN"/>
    <property type="match status" value="1"/>
</dbReference>
<dbReference type="GO" id="GO:1905515">
    <property type="term" value="P:non-motile cilium assembly"/>
    <property type="evidence" value="ECO:0007669"/>
    <property type="project" value="InterPro"/>
</dbReference>
<dbReference type="InterPro" id="IPR028784">
    <property type="entry name" value="BBS1"/>
</dbReference>
<dbReference type="GO" id="GO:0034464">
    <property type="term" value="C:BBSome"/>
    <property type="evidence" value="ECO:0007669"/>
    <property type="project" value="InterPro"/>
</dbReference>
<dbReference type="PANTHER" id="PTHR20870:SF0">
    <property type="entry name" value="BARDET-BIEDL SYNDROME 1 PROTEIN"/>
    <property type="match status" value="1"/>
</dbReference>
<protein>
    <submittedName>
        <fullName evidence="1">BBS1 protein</fullName>
    </submittedName>
</protein>
<evidence type="ECO:0000313" key="1">
    <source>
        <dbReference type="EMBL" id="NWH83021.1"/>
    </source>
</evidence>
<sequence length="52" mass="5700">AGAALVALDSRELRLYRGRELLCLLRTQDVVTGLCFGRYGREDGTLLSTSRG</sequence>
<dbReference type="EMBL" id="WAAB01043945">
    <property type="protein sequence ID" value="NWH83021.1"/>
    <property type="molecule type" value="Genomic_DNA"/>
</dbReference>
<feature type="non-terminal residue" evidence="1">
    <location>
        <position position="52"/>
    </location>
</feature>
<comment type="caution">
    <text evidence="1">The sequence shown here is derived from an EMBL/GenBank/DDBJ whole genome shotgun (WGS) entry which is preliminary data.</text>
</comment>
<dbReference type="AlphaFoldDB" id="A0A850XN61"/>